<dbReference type="RefSeq" id="WP_249993424.1">
    <property type="nucleotide sequence ID" value="NZ_CP116221.1"/>
</dbReference>
<evidence type="ECO:0000313" key="2">
    <source>
        <dbReference type="Proteomes" id="UP001202717"/>
    </source>
</evidence>
<name>A0ABY7RXE9_9FLAO</name>
<evidence type="ECO:0000313" key="1">
    <source>
        <dbReference type="EMBL" id="WCO01356.1"/>
    </source>
</evidence>
<gene>
    <name evidence="1" type="ORF">MUN68_014970</name>
</gene>
<proteinExistence type="predicted"/>
<dbReference type="Proteomes" id="UP001202717">
    <property type="component" value="Chromosome"/>
</dbReference>
<organism evidence="1 2">
    <name type="scientific">Psychroserpens ponticola</name>
    <dbReference type="NCBI Taxonomy" id="2932268"/>
    <lineage>
        <taxon>Bacteria</taxon>
        <taxon>Pseudomonadati</taxon>
        <taxon>Bacteroidota</taxon>
        <taxon>Flavobacteriia</taxon>
        <taxon>Flavobacteriales</taxon>
        <taxon>Flavobacteriaceae</taxon>
        <taxon>Psychroserpens</taxon>
    </lineage>
</organism>
<accession>A0ABY7RXE9</accession>
<sequence length="170" mass="18566">MPEGYTALEITDPQTTAIGVDVTRMDGNATWRYIPSASFQGLVPIGNIIDFEVTRIKSAHGFNAPGQIICGEDFVSNEFGFQTTFSSRLIEFGDFTAVVIIQTHFMSGLGNTFVSVSSASGLTAEYNKLVMNTFLPIHWQLMVISDDVRDSDLDGTPDNQDAAPFNSNIQ</sequence>
<keyword evidence="2" id="KW-1185">Reference proteome</keyword>
<dbReference type="EMBL" id="CP116221">
    <property type="protein sequence ID" value="WCO01356.1"/>
    <property type="molecule type" value="Genomic_DNA"/>
</dbReference>
<protein>
    <submittedName>
        <fullName evidence="1">Uncharacterized protein</fullName>
    </submittedName>
</protein>
<reference evidence="1 2" key="1">
    <citation type="submission" date="2023-01" db="EMBL/GenBank/DDBJ databases">
        <title>Psychroserpens ponticola sp. nov., isolated from seawater.</title>
        <authorList>
            <person name="Kristyanto S."/>
            <person name="Jung J."/>
            <person name="Kim J.M."/>
            <person name="Jeon C.O."/>
        </authorList>
    </citation>
    <scope>NUCLEOTIDE SEQUENCE [LARGE SCALE GENOMIC DNA]</scope>
    <source>
        <strain evidence="1 2">MSW6</strain>
    </source>
</reference>